<evidence type="ECO:0000313" key="1">
    <source>
        <dbReference type="EMBL" id="CCI46403.1"/>
    </source>
</evidence>
<protein>
    <submittedName>
        <fullName evidence="1">Uncharacterized protein</fullName>
    </submittedName>
</protein>
<evidence type="ECO:0000313" key="2">
    <source>
        <dbReference type="Proteomes" id="UP000053237"/>
    </source>
</evidence>
<proteinExistence type="predicted"/>
<accession>A0A024GHS4</accession>
<sequence length="179" mass="20939">MMDTVCTNEGNEVTACQVNPPSVRTCWSTNMLYIASLQPIPTIEPKLLYFLLKIIKFDPSIILLQNFTCFFSFEINSDFDGNFADQLFESAHCFHIHTFDFDSLPVSSKRSHYHRSFRSLRAAYLQLFRPSISIRSIFWHYFEMSSFDFQFACESLDTKLWCGFGALAHFLKIQMNQYD</sequence>
<comment type="caution">
    <text evidence="1">The sequence shown here is derived from an EMBL/GenBank/DDBJ whole genome shotgun (WGS) entry which is preliminary data.</text>
</comment>
<reference evidence="1 2" key="1">
    <citation type="submission" date="2012-05" db="EMBL/GenBank/DDBJ databases">
        <title>Recombination and specialization in a pathogen metapopulation.</title>
        <authorList>
            <person name="Gardiner A."/>
            <person name="Kemen E."/>
            <person name="Schultz-Larsen T."/>
            <person name="MacLean D."/>
            <person name="Van Oosterhout C."/>
            <person name="Jones J.D.G."/>
        </authorList>
    </citation>
    <scope>NUCLEOTIDE SEQUENCE [LARGE SCALE GENOMIC DNA]</scope>
    <source>
        <strain evidence="1 2">Ac Nc2</strain>
    </source>
</reference>
<gene>
    <name evidence="1" type="ORF">BN9_073320</name>
</gene>
<dbReference type="EMBL" id="CAIX01000125">
    <property type="protein sequence ID" value="CCI46403.1"/>
    <property type="molecule type" value="Genomic_DNA"/>
</dbReference>
<name>A0A024GHS4_9STRA</name>
<dbReference type="InParanoid" id="A0A024GHS4"/>
<organism evidence="1 2">
    <name type="scientific">Albugo candida</name>
    <dbReference type="NCBI Taxonomy" id="65357"/>
    <lineage>
        <taxon>Eukaryota</taxon>
        <taxon>Sar</taxon>
        <taxon>Stramenopiles</taxon>
        <taxon>Oomycota</taxon>
        <taxon>Peronosporomycetes</taxon>
        <taxon>Albuginales</taxon>
        <taxon>Albuginaceae</taxon>
        <taxon>Albugo</taxon>
    </lineage>
</organism>
<dbReference type="Proteomes" id="UP000053237">
    <property type="component" value="Unassembled WGS sequence"/>
</dbReference>
<keyword evidence="2" id="KW-1185">Reference proteome</keyword>
<dbReference type="AlphaFoldDB" id="A0A024GHS4"/>